<name>A0A7K0CT46_9ACTN</name>
<evidence type="ECO:0000313" key="3">
    <source>
        <dbReference type="Proteomes" id="UP000466345"/>
    </source>
</evidence>
<feature type="transmembrane region" description="Helical" evidence="1">
    <location>
        <begin position="166"/>
        <end position="189"/>
    </location>
</feature>
<dbReference type="CDD" id="cd05709">
    <property type="entry name" value="S2P-M50"/>
    <property type="match status" value="1"/>
</dbReference>
<feature type="transmembrane region" description="Helical" evidence="1">
    <location>
        <begin position="339"/>
        <end position="364"/>
    </location>
</feature>
<evidence type="ECO:0000256" key="1">
    <source>
        <dbReference type="SAM" id="Phobius"/>
    </source>
</evidence>
<feature type="transmembrane region" description="Helical" evidence="1">
    <location>
        <begin position="124"/>
        <end position="146"/>
    </location>
</feature>
<organism evidence="2 3">
    <name type="scientific">Streptomyces smaragdinus</name>
    <dbReference type="NCBI Taxonomy" id="2585196"/>
    <lineage>
        <taxon>Bacteria</taxon>
        <taxon>Bacillati</taxon>
        <taxon>Actinomycetota</taxon>
        <taxon>Actinomycetes</taxon>
        <taxon>Kitasatosporales</taxon>
        <taxon>Streptomycetaceae</taxon>
        <taxon>Streptomyces</taxon>
    </lineage>
</organism>
<keyword evidence="1" id="KW-0472">Membrane</keyword>
<feature type="transmembrane region" description="Helical" evidence="1">
    <location>
        <begin position="228"/>
        <end position="250"/>
    </location>
</feature>
<proteinExistence type="predicted"/>
<reference evidence="2 3" key="1">
    <citation type="submission" date="2019-10" db="EMBL/GenBank/DDBJ databases">
        <title>Streptomyces smaragdinus sp. nov. and Streptomyces fabii sp. nov., isolated from the gut of fungus growing-termite Macrotermes natalensis.</title>
        <authorList>
            <person name="Schwitalla J."/>
            <person name="Benndorf R."/>
            <person name="Martin K."/>
            <person name="De Beer W."/>
            <person name="Kaster A.-K."/>
            <person name="Vollmers J."/>
            <person name="Poulsen M."/>
            <person name="Beemelmanns C."/>
        </authorList>
    </citation>
    <scope>NUCLEOTIDE SEQUENCE [LARGE SCALE GENOMIC DNA]</scope>
    <source>
        <strain evidence="2 3">RB5</strain>
    </source>
</reference>
<keyword evidence="1" id="KW-1133">Transmembrane helix</keyword>
<dbReference type="AlphaFoldDB" id="A0A7K0CT46"/>
<accession>A0A7K0CT46</accession>
<dbReference type="RefSeq" id="WP_153457342.1">
    <property type="nucleotide sequence ID" value="NZ_WEGJ01000059.1"/>
</dbReference>
<comment type="caution">
    <text evidence="2">The sequence shown here is derived from an EMBL/GenBank/DDBJ whole genome shotgun (WGS) entry which is preliminary data.</text>
</comment>
<keyword evidence="3" id="KW-1185">Reference proteome</keyword>
<evidence type="ECO:0000313" key="2">
    <source>
        <dbReference type="EMBL" id="MQY16533.1"/>
    </source>
</evidence>
<dbReference type="Proteomes" id="UP000466345">
    <property type="component" value="Unassembled WGS sequence"/>
</dbReference>
<dbReference type="EMBL" id="WEGJ01000059">
    <property type="protein sequence ID" value="MQY16533.1"/>
    <property type="molecule type" value="Genomic_DNA"/>
</dbReference>
<dbReference type="OrthoDB" id="4515621at2"/>
<feature type="transmembrane region" description="Helical" evidence="1">
    <location>
        <begin position="256"/>
        <end position="279"/>
    </location>
</feature>
<keyword evidence="1" id="KW-0812">Transmembrane</keyword>
<protein>
    <submittedName>
        <fullName evidence="2">Uncharacterized protein</fullName>
    </submittedName>
</protein>
<gene>
    <name evidence="2" type="ORF">SRB5_67320</name>
</gene>
<feature type="transmembrane region" description="Helical" evidence="1">
    <location>
        <begin position="384"/>
        <end position="403"/>
    </location>
</feature>
<sequence>MTEVDSGAEQITSSSRIKLHELASRRDGNEWIIGRIATGRCVAVPDEGIRAIRLLDEGLSIAQVATHLGSDGEAEDDEDGIDVVQFARDLAGLGFIAAVDGNQIPQSAAPKSSFSMLHPHQVRFALSPIIPIFVLCLLLSATVSAVRRPDLRPNYRDLLWSQQGSAVMGLTIAASWILLVLHELAHLIVARAVGVPARINFGTRLQFLVMQTDISGIELASRRHRMTAYLAGIAVNLTVASLAMLTLALVSPNGTSARIIAALVLISLLPLTFQCMIFMRTDLYFVLQDFMRCRNLYDDGRKYAAYLLQRTLHTGTETNPPLHDPSRILEPIERRAVRLYSIGLVAGTVMCLGLMAIITLPAEYTLLRSAISRLGPNYTRWEHLDAAFVLASICGTNALWAVTRWKSRAKRNS</sequence>